<dbReference type="InterPro" id="IPR036034">
    <property type="entry name" value="PDZ_sf"/>
</dbReference>
<evidence type="ECO:0000256" key="5">
    <source>
        <dbReference type="RuleBase" id="RU004404"/>
    </source>
</evidence>
<evidence type="ECO:0000256" key="3">
    <source>
        <dbReference type="ARBA" id="ARBA00022801"/>
    </source>
</evidence>
<gene>
    <name evidence="7" type="ORF">VIS_S3CKB90007</name>
</gene>
<dbReference type="CDD" id="cd07560">
    <property type="entry name" value="Peptidase_S41_CPP"/>
    <property type="match status" value="1"/>
</dbReference>
<dbReference type="GO" id="GO:0007165">
    <property type="term" value="P:signal transduction"/>
    <property type="evidence" value="ECO:0007669"/>
    <property type="project" value="TreeGrafter"/>
</dbReference>
<evidence type="ECO:0000256" key="4">
    <source>
        <dbReference type="ARBA" id="ARBA00022825"/>
    </source>
</evidence>
<dbReference type="PANTHER" id="PTHR32060">
    <property type="entry name" value="TAIL-SPECIFIC PROTEASE"/>
    <property type="match status" value="1"/>
</dbReference>
<dbReference type="GO" id="GO:0008236">
    <property type="term" value="F:serine-type peptidase activity"/>
    <property type="evidence" value="ECO:0007669"/>
    <property type="project" value="UniProtKB-KW"/>
</dbReference>
<organism evidence="7">
    <name type="scientific">uncultured Flavobacteriia bacterium</name>
    <dbReference type="NCBI Taxonomy" id="212695"/>
    <lineage>
        <taxon>Bacteria</taxon>
        <taxon>Pseudomonadati</taxon>
        <taxon>Bacteroidota</taxon>
        <taxon>Flavobacteriia</taxon>
        <taxon>environmental samples</taxon>
    </lineage>
</organism>
<keyword evidence="3 5" id="KW-0378">Hydrolase</keyword>
<reference evidence="7" key="2">
    <citation type="submission" date="2012-02" db="EMBL/GenBank/DDBJ databases">
        <authorList>
            <person name="Genoscope - CEA"/>
        </authorList>
    </citation>
    <scope>NUCLEOTIDE SEQUENCE</scope>
</reference>
<dbReference type="InterPro" id="IPR004447">
    <property type="entry name" value="Peptidase_S41A"/>
</dbReference>
<dbReference type="InterPro" id="IPR029045">
    <property type="entry name" value="ClpP/crotonase-like_dom_sf"/>
</dbReference>
<dbReference type="PROSITE" id="PS50106">
    <property type="entry name" value="PDZ"/>
    <property type="match status" value="1"/>
</dbReference>
<dbReference type="InterPro" id="IPR005151">
    <property type="entry name" value="Tail-specific_protease"/>
</dbReference>
<dbReference type="SUPFAM" id="SSF50156">
    <property type="entry name" value="PDZ domain-like"/>
    <property type="match status" value="1"/>
</dbReference>
<dbReference type="SUPFAM" id="SSF52096">
    <property type="entry name" value="ClpP/crotonase"/>
    <property type="match status" value="1"/>
</dbReference>
<dbReference type="NCBIfam" id="TIGR00225">
    <property type="entry name" value="prc"/>
    <property type="match status" value="1"/>
</dbReference>
<feature type="domain" description="PDZ" evidence="6">
    <location>
        <begin position="93"/>
        <end position="159"/>
    </location>
</feature>
<dbReference type="Gene3D" id="3.90.226.10">
    <property type="entry name" value="2-enoyl-CoA Hydratase, Chain A, domain 1"/>
    <property type="match status" value="1"/>
</dbReference>
<dbReference type="GO" id="GO:0006508">
    <property type="term" value="P:proteolysis"/>
    <property type="evidence" value="ECO:0007669"/>
    <property type="project" value="UniProtKB-KW"/>
</dbReference>
<evidence type="ECO:0000259" key="6">
    <source>
        <dbReference type="PROSITE" id="PS50106"/>
    </source>
</evidence>
<dbReference type="PANTHER" id="PTHR32060:SF30">
    <property type="entry name" value="CARBOXY-TERMINAL PROCESSING PROTEASE CTPA"/>
    <property type="match status" value="1"/>
</dbReference>
<dbReference type="Gene3D" id="2.30.42.10">
    <property type="match status" value="1"/>
</dbReference>
<comment type="similarity">
    <text evidence="1 5">Belongs to the peptidase S41A family.</text>
</comment>
<dbReference type="InterPro" id="IPR041489">
    <property type="entry name" value="PDZ_6"/>
</dbReference>
<accession>H6RGG1</accession>
<evidence type="ECO:0000256" key="1">
    <source>
        <dbReference type="ARBA" id="ARBA00009179"/>
    </source>
</evidence>
<sequence length="574" mass="63046">MSTNQNGLLNGPAQPLIIALTMAVGLLLGRGCNDTSQHPHKDNRISHILNQIEVLYVDSIDRESLIDVAVQSIIKELDPHTYYFTSEEILANAVLMDGNFEGIGIEFIIRDDTLMVVNAIPGGPSESAGIKAGDRIVEVEGKSISGPDLTNDRVMKLLKGPRGTQVDLGITQNSKTLGDTDTPLEDVIKVTIVRARIPINSVVASFVLENSVGYIKVIRFSATTAIEFERSMKDLAKQGATSVIVDLRGNGGGYLRSATDMLDRFLDEGLGIVYTEGKASPRIDYNSTYRGEYSSWPIAVLIDENSASASEIFAGALQDNDRGLIVGRRSFGKGLVQEEFSVPNALSGAGALRLTVARFYTPSGRAIQKPYGEGVNYANDYQDRIASGELFLEDSIKLADTFVYRTLLGRKVYGGGGITPDVFIPLDSAQSNRALSELVWTGALRDASFTWVDLHRAENLENNLSETSSIWTNSTTGGLSTIKKVAERQGTVWPDKSSEEGREEIERIMIRFFAQVVRNVKGENAYHKVRTSGDDFVERALYELLEDDRFGTREGRVYLLLNDSMITDQTLNLY</sequence>
<evidence type="ECO:0000256" key="2">
    <source>
        <dbReference type="ARBA" id="ARBA00022670"/>
    </source>
</evidence>
<protein>
    <submittedName>
        <fullName evidence="7">Peptidase, S41 family</fullName>
    </submittedName>
</protein>
<proteinExistence type="inferred from homology"/>
<dbReference type="GO" id="GO:0004175">
    <property type="term" value="F:endopeptidase activity"/>
    <property type="evidence" value="ECO:0007669"/>
    <property type="project" value="TreeGrafter"/>
</dbReference>
<name>H6RGG1_9BACT</name>
<dbReference type="GO" id="GO:0030288">
    <property type="term" value="C:outer membrane-bounded periplasmic space"/>
    <property type="evidence" value="ECO:0007669"/>
    <property type="project" value="TreeGrafter"/>
</dbReference>
<dbReference type="InterPro" id="IPR001478">
    <property type="entry name" value="PDZ"/>
</dbReference>
<evidence type="ECO:0000313" key="7">
    <source>
        <dbReference type="EMBL" id="CCG00122.1"/>
    </source>
</evidence>
<keyword evidence="4 5" id="KW-0720">Serine protease</keyword>
<dbReference type="Pfam" id="PF03572">
    <property type="entry name" value="Peptidase_S41"/>
    <property type="match status" value="1"/>
</dbReference>
<keyword evidence="2 5" id="KW-0645">Protease</keyword>
<reference evidence="7" key="1">
    <citation type="journal article" date="2012" name="Environ. Microbiol.">
        <title>Genomic content of uncultured Bacteroidetes from contrasting oceanic provinces in the North Atlantic Ocean.</title>
        <authorList>
            <person name="Gomez-Pereira P.R."/>
            <person name="Schuler M."/>
            <person name="Fuchs B.M."/>
            <person name="Bennke C."/>
            <person name="Teeling H."/>
            <person name="Waldmann J."/>
            <person name="Richter M."/>
            <person name="Barbe V."/>
            <person name="Bataille E."/>
            <person name="Glockner F.O."/>
            <person name="Amann R."/>
        </authorList>
    </citation>
    <scope>NUCLEOTIDE SEQUENCE</scope>
</reference>
<dbReference type="AlphaFoldDB" id="H6RGG1"/>
<dbReference type="EMBL" id="FO117599">
    <property type="protein sequence ID" value="CCG00122.1"/>
    <property type="molecule type" value="Genomic_DNA"/>
</dbReference>
<dbReference type="CDD" id="cd06782">
    <property type="entry name" value="cpPDZ_CPP-like"/>
    <property type="match status" value="1"/>
</dbReference>
<dbReference type="SMART" id="SM00228">
    <property type="entry name" value="PDZ"/>
    <property type="match status" value="1"/>
</dbReference>
<dbReference type="Pfam" id="PF17820">
    <property type="entry name" value="PDZ_6"/>
    <property type="match status" value="1"/>
</dbReference>
<dbReference type="Gene3D" id="3.30.750.44">
    <property type="match status" value="1"/>
</dbReference>
<dbReference type="SMART" id="SM00245">
    <property type="entry name" value="TSPc"/>
    <property type="match status" value="1"/>
</dbReference>